<name>A0ABV2X725_9NOCA</name>
<dbReference type="PANTHER" id="PTHR30055">
    <property type="entry name" value="HTH-TYPE TRANSCRIPTIONAL REGULATOR RUTR"/>
    <property type="match status" value="1"/>
</dbReference>
<keyword evidence="2 4" id="KW-0238">DNA-binding</keyword>
<dbReference type="InterPro" id="IPR001647">
    <property type="entry name" value="HTH_TetR"/>
</dbReference>
<dbReference type="EMBL" id="JBEYBR010000013">
    <property type="protein sequence ID" value="MEU2121703.1"/>
    <property type="molecule type" value="Genomic_DNA"/>
</dbReference>
<dbReference type="PRINTS" id="PR00455">
    <property type="entry name" value="HTHTETR"/>
</dbReference>
<dbReference type="PROSITE" id="PS01081">
    <property type="entry name" value="HTH_TETR_1"/>
    <property type="match status" value="1"/>
</dbReference>
<feature type="domain" description="HTH tetR-type" evidence="5">
    <location>
        <begin position="19"/>
        <end position="79"/>
    </location>
</feature>
<feature type="DNA-binding region" description="H-T-H motif" evidence="4">
    <location>
        <begin position="42"/>
        <end position="61"/>
    </location>
</feature>
<gene>
    <name evidence="6" type="ORF">ABZ507_07690</name>
</gene>
<keyword evidence="7" id="KW-1185">Reference proteome</keyword>
<evidence type="ECO:0000256" key="2">
    <source>
        <dbReference type="ARBA" id="ARBA00023125"/>
    </source>
</evidence>
<dbReference type="PANTHER" id="PTHR30055:SF234">
    <property type="entry name" value="HTH-TYPE TRANSCRIPTIONAL REGULATOR BETI"/>
    <property type="match status" value="1"/>
</dbReference>
<reference evidence="6 7" key="1">
    <citation type="submission" date="2024-06" db="EMBL/GenBank/DDBJ databases">
        <title>The Natural Products Discovery Center: Release of the First 8490 Sequenced Strains for Exploring Actinobacteria Biosynthetic Diversity.</title>
        <authorList>
            <person name="Kalkreuter E."/>
            <person name="Kautsar S.A."/>
            <person name="Yang D."/>
            <person name="Bader C.D."/>
            <person name="Teijaro C.N."/>
            <person name="Fluegel L."/>
            <person name="Davis C.M."/>
            <person name="Simpson J.R."/>
            <person name="Lauterbach L."/>
            <person name="Steele A.D."/>
            <person name="Gui C."/>
            <person name="Meng S."/>
            <person name="Li G."/>
            <person name="Viehrig K."/>
            <person name="Ye F."/>
            <person name="Su P."/>
            <person name="Kiefer A.F."/>
            <person name="Nichols A."/>
            <person name="Cepeda A.J."/>
            <person name="Yan W."/>
            <person name="Fan B."/>
            <person name="Jiang Y."/>
            <person name="Adhikari A."/>
            <person name="Zheng C.-J."/>
            <person name="Schuster L."/>
            <person name="Cowan T.M."/>
            <person name="Smanski M.J."/>
            <person name="Chevrette M.G."/>
            <person name="De Carvalho L.P.S."/>
            <person name="Shen B."/>
        </authorList>
    </citation>
    <scope>NUCLEOTIDE SEQUENCE [LARGE SCALE GENOMIC DNA]</scope>
    <source>
        <strain evidence="6 7">NPDC019434</strain>
    </source>
</reference>
<evidence type="ECO:0000256" key="1">
    <source>
        <dbReference type="ARBA" id="ARBA00023015"/>
    </source>
</evidence>
<dbReference type="Gene3D" id="1.10.357.10">
    <property type="entry name" value="Tetracycline Repressor, domain 2"/>
    <property type="match status" value="1"/>
</dbReference>
<evidence type="ECO:0000259" key="5">
    <source>
        <dbReference type="PROSITE" id="PS50977"/>
    </source>
</evidence>
<dbReference type="Proteomes" id="UP001550535">
    <property type="component" value="Unassembled WGS sequence"/>
</dbReference>
<evidence type="ECO:0000313" key="6">
    <source>
        <dbReference type="EMBL" id="MEU2121703.1"/>
    </source>
</evidence>
<dbReference type="InterPro" id="IPR009057">
    <property type="entry name" value="Homeodomain-like_sf"/>
</dbReference>
<dbReference type="InterPro" id="IPR050109">
    <property type="entry name" value="HTH-type_TetR-like_transc_reg"/>
</dbReference>
<comment type="caution">
    <text evidence="6">The sequence shown here is derived from an EMBL/GenBank/DDBJ whole genome shotgun (WGS) entry which is preliminary data.</text>
</comment>
<organism evidence="6 7">
    <name type="scientific">Nocardia niwae</name>
    <dbReference type="NCBI Taxonomy" id="626084"/>
    <lineage>
        <taxon>Bacteria</taxon>
        <taxon>Bacillati</taxon>
        <taxon>Actinomycetota</taxon>
        <taxon>Actinomycetes</taxon>
        <taxon>Mycobacteriales</taxon>
        <taxon>Nocardiaceae</taxon>
        <taxon>Nocardia</taxon>
    </lineage>
</organism>
<keyword evidence="1" id="KW-0805">Transcription regulation</keyword>
<protein>
    <submittedName>
        <fullName evidence="6">Helix-turn-helix domain-containing protein</fullName>
    </submittedName>
</protein>
<dbReference type="RefSeq" id="WP_357808464.1">
    <property type="nucleotide sequence ID" value="NZ_JBEYBM010000022.1"/>
</dbReference>
<dbReference type="PROSITE" id="PS50977">
    <property type="entry name" value="HTH_TETR_2"/>
    <property type="match status" value="1"/>
</dbReference>
<evidence type="ECO:0000256" key="3">
    <source>
        <dbReference type="ARBA" id="ARBA00023163"/>
    </source>
</evidence>
<dbReference type="InterPro" id="IPR023772">
    <property type="entry name" value="DNA-bd_HTH_TetR-type_CS"/>
</dbReference>
<evidence type="ECO:0000256" key="4">
    <source>
        <dbReference type="PROSITE-ProRule" id="PRU00335"/>
    </source>
</evidence>
<dbReference type="Pfam" id="PF00440">
    <property type="entry name" value="TetR_N"/>
    <property type="match status" value="1"/>
</dbReference>
<keyword evidence="3" id="KW-0804">Transcription</keyword>
<sequence>MSAPLSTEATRRRLSGKQAETVDRLTKAAVEVLTREGYAGTTMRLIAAEAGVGTATAYTYFSSKEHLLAEVYWRRLAAMTPVELPDADGITRAIAALGQAAMLLADEPALAAAMSQALLGDDPDVAHLRLRIGGELRTRLTEALGADNAQDLECLEMLYSGAMLQAGMGHLTYAEVADRLEKCARRLLG</sequence>
<proteinExistence type="predicted"/>
<evidence type="ECO:0000313" key="7">
    <source>
        <dbReference type="Proteomes" id="UP001550535"/>
    </source>
</evidence>
<accession>A0ABV2X725</accession>
<dbReference type="SUPFAM" id="SSF46689">
    <property type="entry name" value="Homeodomain-like"/>
    <property type="match status" value="1"/>
</dbReference>